<evidence type="ECO:0000313" key="2">
    <source>
        <dbReference type="EMBL" id="CAF2150367.1"/>
    </source>
</evidence>
<dbReference type="AlphaFoldDB" id="A0A816XT47"/>
<evidence type="ECO:0000256" key="1">
    <source>
        <dbReference type="SAM" id="MobiDB-lite"/>
    </source>
</evidence>
<accession>A0A816XT47</accession>
<feature type="region of interest" description="Disordered" evidence="1">
    <location>
        <begin position="1"/>
        <end position="20"/>
    </location>
</feature>
<sequence length="80" mass="9136">MMTRKRPEKETVSMERRKPNLCLLAEPPVVGESNEQLPVTLSSTPEVKDQASLTTFMSSLSQVLPRRHWFFSDRQSMGAK</sequence>
<name>A0A816XT47_BRANA</name>
<dbReference type="EMBL" id="HG994355">
    <property type="protein sequence ID" value="CAF2150367.1"/>
    <property type="molecule type" value="Genomic_DNA"/>
</dbReference>
<feature type="compositionally biased region" description="Basic and acidic residues" evidence="1">
    <location>
        <begin position="1"/>
        <end position="18"/>
    </location>
</feature>
<dbReference type="Proteomes" id="UP001295469">
    <property type="component" value="Chromosome A01"/>
</dbReference>
<protein>
    <submittedName>
        <fullName evidence="2">(rape) hypothetical protein</fullName>
    </submittedName>
</protein>
<reference evidence="2" key="1">
    <citation type="submission" date="2021-01" db="EMBL/GenBank/DDBJ databases">
        <authorList>
            <consortium name="Genoscope - CEA"/>
            <person name="William W."/>
        </authorList>
    </citation>
    <scope>NUCLEOTIDE SEQUENCE</scope>
</reference>
<gene>
    <name evidence="2" type="ORF">DARMORV10_A01P19090.1</name>
</gene>
<organism evidence="2">
    <name type="scientific">Brassica napus</name>
    <name type="common">Rape</name>
    <dbReference type="NCBI Taxonomy" id="3708"/>
    <lineage>
        <taxon>Eukaryota</taxon>
        <taxon>Viridiplantae</taxon>
        <taxon>Streptophyta</taxon>
        <taxon>Embryophyta</taxon>
        <taxon>Tracheophyta</taxon>
        <taxon>Spermatophyta</taxon>
        <taxon>Magnoliopsida</taxon>
        <taxon>eudicotyledons</taxon>
        <taxon>Gunneridae</taxon>
        <taxon>Pentapetalae</taxon>
        <taxon>rosids</taxon>
        <taxon>malvids</taxon>
        <taxon>Brassicales</taxon>
        <taxon>Brassicaceae</taxon>
        <taxon>Brassiceae</taxon>
        <taxon>Brassica</taxon>
    </lineage>
</organism>
<proteinExistence type="predicted"/>